<dbReference type="Proteomes" id="UP001497444">
    <property type="component" value="Chromosome 19"/>
</dbReference>
<evidence type="ECO:0000256" key="5">
    <source>
        <dbReference type="ARBA" id="ARBA00029433"/>
    </source>
</evidence>
<dbReference type="Pfam" id="PF00928">
    <property type="entry name" value="Adap_comp_sub"/>
    <property type="match status" value="1"/>
</dbReference>
<dbReference type="SUPFAM" id="SSF49447">
    <property type="entry name" value="Second domain of Mu2 adaptin subunit (ap50) of ap2 adaptor"/>
    <property type="match status" value="1"/>
</dbReference>
<dbReference type="InterPro" id="IPR036168">
    <property type="entry name" value="AP2_Mu_C_sf"/>
</dbReference>
<feature type="domain" description="MHD" evidence="6">
    <location>
        <begin position="312"/>
        <end position="569"/>
    </location>
</feature>
<name>A0ABP0WNJ0_9BRYO</name>
<evidence type="ECO:0000259" key="6">
    <source>
        <dbReference type="PROSITE" id="PS51072"/>
    </source>
</evidence>
<evidence type="ECO:0000256" key="3">
    <source>
        <dbReference type="ARBA" id="ARBA00022927"/>
    </source>
</evidence>
<reference evidence="7" key="1">
    <citation type="submission" date="2024-02" db="EMBL/GenBank/DDBJ databases">
        <authorList>
            <consortium name="ELIXIR-Norway"/>
            <consortium name="Elixir Norway"/>
        </authorList>
    </citation>
    <scope>NUCLEOTIDE SEQUENCE</scope>
</reference>
<comment type="subcellular location">
    <subcellularLocation>
        <location evidence="5">Endomembrane system</location>
        <topology evidence="5">Peripheral membrane protein</topology>
        <orientation evidence="5">Cytoplasmic side</orientation>
    </subcellularLocation>
</comment>
<sequence>MAVVRGCSIRALWILNHNSHVVFSRRFPTVERQWQQLCENQLEAGIKHQAIPFDTEVAQAFMDRKRSEELEQGRGIREAVSQEGSDSWVDDIITRQVTSLQFSPKGMMLWPVLEHVRGSFYILVLPLVEPHHLAAYHELCCRSDCGGAATNHSLSSLLLDLPCITGALAVAQVLGDVVSGEVVEPEMLTVAAPSMGGLLDSIAGGMGMGISGIAARAKPVAVPVAAAANAVAAAAATATSAITGSGGKVTLKSADKEALRNFISGAMPFGTPLDLNPINLAAVRSTGFSSLNVPPTELKQPAWKPYLYRGKQRMVFTVLEEVTAALYDRDDVEDSISLAGQLLCRADMEGLPEISLQLHCPSSSHFDAITFHPCAQAPEQGVDKQTISFSPPLGNFVLARYTALPTSMQPPLQGFYQLSMISEDEGAFLIRMRLMVGYKAPLVMEQCALSIPFPQRRIVAVEGTPSVGTLSTTEHSMEWKIIVSGRGGLASKSTEVTFPGTVKFARKLTPQGNGDAFKDEESDIESNLQNSEYFDVKPGNGGTGLQAAEWEEPLCWEAYSYAKASIKLVGGTMSGISLDPKMVAVYPAVKVPCEFSAQVVSGEYIFWNSLGRYPHAVLPTM</sequence>
<gene>
    <name evidence="7" type="ORF">CSSPJE1EN1_LOCUS12628</name>
</gene>
<keyword evidence="8" id="KW-1185">Reference proteome</keyword>
<organism evidence="7 8">
    <name type="scientific">Sphagnum jensenii</name>
    <dbReference type="NCBI Taxonomy" id="128206"/>
    <lineage>
        <taxon>Eukaryota</taxon>
        <taxon>Viridiplantae</taxon>
        <taxon>Streptophyta</taxon>
        <taxon>Embryophyta</taxon>
        <taxon>Bryophyta</taxon>
        <taxon>Sphagnophytina</taxon>
        <taxon>Sphagnopsida</taxon>
        <taxon>Sphagnales</taxon>
        <taxon>Sphagnaceae</taxon>
        <taxon>Sphagnum</taxon>
    </lineage>
</organism>
<dbReference type="InterPro" id="IPR028565">
    <property type="entry name" value="MHD"/>
</dbReference>
<keyword evidence="3" id="KW-0653">Protein transport</keyword>
<dbReference type="CDD" id="cd09256">
    <property type="entry name" value="AP_MuD_MHD"/>
    <property type="match status" value="1"/>
</dbReference>
<evidence type="ECO:0000256" key="2">
    <source>
        <dbReference type="ARBA" id="ARBA00022448"/>
    </source>
</evidence>
<evidence type="ECO:0000256" key="4">
    <source>
        <dbReference type="ARBA" id="ARBA00023136"/>
    </source>
</evidence>
<dbReference type="PROSITE" id="PS51072">
    <property type="entry name" value="MHD"/>
    <property type="match status" value="1"/>
</dbReference>
<evidence type="ECO:0000256" key="1">
    <source>
        <dbReference type="ARBA" id="ARBA00005324"/>
    </source>
</evidence>
<proteinExistence type="inferred from homology"/>
<dbReference type="PANTHER" id="PTHR16082">
    <property type="entry name" value="AP-5 COMPLEX SUBUNIT MU-1"/>
    <property type="match status" value="1"/>
</dbReference>
<dbReference type="EMBL" id="OZ020114">
    <property type="protein sequence ID" value="CAK9267150.1"/>
    <property type="molecule type" value="Genomic_DNA"/>
</dbReference>
<accession>A0ABP0WNJ0</accession>
<evidence type="ECO:0000313" key="7">
    <source>
        <dbReference type="EMBL" id="CAK9267150.1"/>
    </source>
</evidence>
<keyword evidence="4" id="KW-0472">Membrane</keyword>
<comment type="similarity">
    <text evidence="1">Belongs to the adaptor complexes medium subunit family.</text>
</comment>
<evidence type="ECO:0000313" key="8">
    <source>
        <dbReference type="Proteomes" id="UP001497444"/>
    </source>
</evidence>
<keyword evidence="2" id="KW-0813">Transport</keyword>
<dbReference type="PANTHER" id="PTHR16082:SF2">
    <property type="entry name" value="AP-5 COMPLEX SUBUNIT MU-1"/>
    <property type="match status" value="1"/>
</dbReference>
<protein>
    <recommendedName>
        <fullName evidence="6">MHD domain-containing protein</fullName>
    </recommendedName>
</protein>
<dbReference type="InterPro" id="IPR039591">
    <property type="entry name" value="AP5M1"/>
</dbReference>
<dbReference type="Gene3D" id="2.60.40.1170">
    <property type="entry name" value="Mu homology domain, subdomain B"/>
    <property type="match status" value="1"/>
</dbReference>